<dbReference type="RefSeq" id="WP_178935011.1">
    <property type="nucleotide sequence ID" value="NZ_JACBAZ010000021.1"/>
</dbReference>
<reference evidence="2 3" key="1">
    <citation type="submission" date="2020-07" db="EMBL/GenBank/DDBJ databases">
        <title>Roseicoccus Jingziensis gen. nov., sp. nov., isolated from coastal seawater.</title>
        <authorList>
            <person name="Feng X."/>
        </authorList>
    </citation>
    <scope>NUCLEOTIDE SEQUENCE [LARGE SCALE GENOMIC DNA]</scope>
    <source>
        <strain evidence="2 3">N1E253</strain>
    </source>
</reference>
<feature type="transmembrane region" description="Helical" evidence="1">
    <location>
        <begin position="16"/>
        <end position="49"/>
    </location>
</feature>
<protein>
    <submittedName>
        <fullName evidence="2">DUF456 domain-containing protein</fullName>
    </submittedName>
</protein>
<dbReference type="PANTHER" id="PTHR39165">
    <property type="entry name" value="IG HYPOTHETICAL 17883"/>
    <property type="match status" value="1"/>
</dbReference>
<feature type="transmembrane region" description="Helical" evidence="1">
    <location>
        <begin position="61"/>
        <end position="79"/>
    </location>
</feature>
<keyword evidence="1" id="KW-0472">Membrane</keyword>
<feature type="transmembrane region" description="Helical" evidence="1">
    <location>
        <begin position="144"/>
        <end position="170"/>
    </location>
</feature>
<sequence>MIDYFQNLDYGVAWTGLAWVVTSCLLVLGFIGTLVPFLPGHLILFFAAIAHRLMLGAESGVEWWTFVVLGVLLTVSQVLEFMSGAVGTRWFGGSRWGAAGALVGGIVGLFFMPFGLILGPLIGSMLFEFLLAKKEVKPATVSGIGSVLGTVAGLLIKMVVGVMMIVWFIVDVIWV</sequence>
<keyword evidence="1" id="KW-1133">Transmembrane helix</keyword>
<proteinExistence type="predicted"/>
<comment type="caution">
    <text evidence="2">The sequence shown here is derived from an EMBL/GenBank/DDBJ whole genome shotgun (WGS) entry which is preliminary data.</text>
</comment>
<organism evidence="2 3">
    <name type="scientific">Oceaniferula marina</name>
    <dbReference type="NCBI Taxonomy" id="2748318"/>
    <lineage>
        <taxon>Bacteria</taxon>
        <taxon>Pseudomonadati</taxon>
        <taxon>Verrucomicrobiota</taxon>
        <taxon>Verrucomicrobiia</taxon>
        <taxon>Verrucomicrobiales</taxon>
        <taxon>Verrucomicrobiaceae</taxon>
        <taxon>Oceaniferula</taxon>
    </lineage>
</organism>
<feature type="transmembrane region" description="Helical" evidence="1">
    <location>
        <begin position="99"/>
        <end position="132"/>
    </location>
</feature>
<dbReference type="AlphaFoldDB" id="A0A851GKK2"/>
<accession>A0A851GKK2</accession>
<keyword evidence="1" id="KW-0812">Transmembrane</keyword>
<evidence type="ECO:0000256" key="1">
    <source>
        <dbReference type="SAM" id="Phobius"/>
    </source>
</evidence>
<dbReference type="EMBL" id="JACBAZ010000021">
    <property type="protein sequence ID" value="NWK57669.1"/>
    <property type="molecule type" value="Genomic_DNA"/>
</dbReference>
<dbReference type="InterPro" id="IPR007403">
    <property type="entry name" value="DUF456"/>
</dbReference>
<evidence type="ECO:0000313" key="2">
    <source>
        <dbReference type="EMBL" id="NWK57669.1"/>
    </source>
</evidence>
<keyword evidence="3" id="KW-1185">Reference proteome</keyword>
<evidence type="ECO:0000313" key="3">
    <source>
        <dbReference type="Proteomes" id="UP000557872"/>
    </source>
</evidence>
<gene>
    <name evidence="2" type="ORF">HW115_18775</name>
</gene>
<dbReference type="Pfam" id="PF04306">
    <property type="entry name" value="DUF456"/>
    <property type="match status" value="1"/>
</dbReference>
<dbReference type="PANTHER" id="PTHR39165:SF1">
    <property type="entry name" value="DUF456 DOMAIN-CONTAINING PROTEIN"/>
    <property type="match status" value="1"/>
</dbReference>
<name>A0A851GKK2_9BACT</name>
<dbReference type="Proteomes" id="UP000557872">
    <property type="component" value="Unassembled WGS sequence"/>
</dbReference>